<feature type="binding site" evidence="7">
    <location>
        <position position="143"/>
    </location>
    <ligand>
        <name>substrate</name>
    </ligand>
</feature>
<dbReference type="GO" id="GO:0000287">
    <property type="term" value="F:magnesium ion binding"/>
    <property type="evidence" value="ECO:0007669"/>
    <property type="project" value="UniProtKB-UniRule"/>
</dbReference>
<feature type="binding site" evidence="7">
    <location>
        <position position="87"/>
    </location>
    <ligand>
        <name>substrate</name>
    </ligand>
</feature>
<dbReference type="GO" id="GO:0009423">
    <property type="term" value="P:chorismate biosynthetic process"/>
    <property type="evidence" value="ECO:0007669"/>
    <property type="project" value="UniProtKB-UniRule"/>
</dbReference>
<accession>A0A928VMX0</accession>
<comment type="caution">
    <text evidence="8">The sequence shown here is derived from an EMBL/GenBank/DDBJ whole genome shotgun (WGS) entry which is preliminary data.</text>
</comment>
<keyword evidence="9" id="KW-1185">Reference proteome</keyword>
<evidence type="ECO:0000256" key="2">
    <source>
        <dbReference type="ARBA" id="ARBA00022679"/>
    </source>
</evidence>
<feature type="binding site" evidence="7">
    <location>
        <position position="23"/>
    </location>
    <ligand>
        <name>Mg(2+)</name>
        <dbReference type="ChEBI" id="CHEBI:18420"/>
    </ligand>
</feature>
<feature type="binding site" evidence="7">
    <location>
        <position position="65"/>
    </location>
    <ligand>
        <name>substrate</name>
    </ligand>
</feature>
<dbReference type="CDD" id="cd00464">
    <property type="entry name" value="SK"/>
    <property type="match status" value="1"/>
</dbReference>
<keyword evidence="4 7" id="KW-0418">Kinase</keyword>
<dbReference type="GO" id="GO:0008652">
    <property type="term" value="P:amino acid biosynthetic process"/>
    <property type="evidence" value="ECO:0007669"/>
    <property type="project" value="UniProtKB-KW"/>
</dbReference>
<comment type="pathway">
    <text evidence="7">Metabolic intermediate biosynthesis; chorismate biosynthesis; chorismate from D-erythrose 4-phosphate and phosphoenolpyruvate: step 5/7.</text>
</comment>
<dbReference type="Pfam" id="PF01202">
    <property type="entry name" value="SKI"/>
    <property type="match status" value="1"/>
</dbReference>
<dbReference type="RefSeq" id="WP_264324258.1">
    <property type="nucleotide sequence ID" value="NZ_JADEXQ010000016.1"/>
</dbReference>
<keyword evidence="5 7" id="KW-0067">ATP-binding</keyword>
<evidence type="ECO:0000313" key="9">
    <source>
        <dbReference type="Proteomes" id="UP000625316"/>
    </source>
</evidence>
<keyword evidence="7" id="KW-0479">Metal-binding</keyword>
<dbReference type="HAMAP" id="MF_00109">
    <property type="entry name" value="Shikimate_kinase"/>
    <property type="match status" value="1"/>
</dbReference>
<comment type="cofactor">
    <cofactor evidence="7">
        <name>Mg(2+)</name>
        <dbReference type="ChEBI" id="CHEBI:18420"/>
    </cofactor>
    <text evidence="7">Binds 1 Mg(2+) ion per subunit.</text>
</comment>
<comment type="catalytic activity">
    <reaction evidence="7">
        <text>shikimate + ATP = 3-phosphoshikimate + ADP + H(+)</text>
        <dbReference type="Rhea" id="RHEA:13121"/>
        <dbReference type="ChEBI" id="CHEBI:15378"/>
        <dbReference type="ChEBI" id="CHEBI:30616"/>
        <dbReference type="ChEBI" id="CHEBI:36208"/>
        <dbReference type="ChEBI" id="CHEBI:145989"/>
        <dbReference type="ChEBI" id="CHEBI:456216"/>
        <dbReference type="EC" id="2.7.1.71"/>
    </reaction>
</comment>
<keyword evidence="1 7" id="KW-0028">Amino-acid biosynthesis</keyword>
<dbReference type="Proteomes" id="UP000625316">
    <property type="component" value="Unassembled WGS sequence"/>
</dbReference>
<proteinExistence type="inferred from homology"/>
<feature type="binding site" evidence="7">
    <location>
        <position position="124"/>
    </location>
    <ligand>
        <name>ATP</name>
        <dbReference type="ChEBI" id="CHEBI:30616"/>
    </ligand>
</feature>
<feature type="binding site" evidence="7">
    <location>
        <position position="41"/>
    </location>
    <ligand>
        <name>substrate</name>
    </ligand>
</feature>
<name>A0A928VMX0_9CYAN</name>
<evidence type="ECO:0000256" key="1">
    <source>
        <dbReference type="ARBA" id="ARBA00022605"/>
    </source>
</evidence>
<sequence length="199" mass="22168">MDTATWLQGINVYLIGMMGSGKTTIGQRFAEALEYRYFDTDQLIETAAKQPVTQIFAESGEPVFRELETNTLQALSSMTRCTIATGGGIILKPENWGYLRNGVIVWLDVPVDVLYDRLQADTTRPLLQQGDLREQLEILDASRRSIYSQADIHLPITATDTPAQIATRGLTLIAQACEAKAKEDDQIQRMNADKPFTVN</sequence>
<dbReference type="GO" id="GO:0009073">
    <property type="term" value="P:aromatic amino acid family biosynthetic process"/>
    <property type="evidence" value="ECO:0007669"/>
    <property type="project" value="UniProtKB-KW"/>
</dbReference>
<evidence type="ECO:0000256" key="5">
    <source>
        <dbReference type="ARBA" id="ARBA00022840"/>
    </source>
</evidence>
<comment type="subunit">
    <text evidence="7">Monomer.</text>
</comment>
<keyword evidence="2 7" id="KW-0808">Transferase</keyword>
<reference evidence="8" key="1">
    <citation type="submission" date="2020-10" db="EMBL/GenBank/DDBJ databases">
        <authorList>
            <person name="Castelo-Branco R."/>
            <person name="Eusebio N."/>
            <person name="Adriana R."/>
            <person name="Vieira A."/>
            <person name="Brugerolle De Fraissinette N."/>
            <person name="Rezende De Castro R."/>
            <person name="Schneider M.P."/>
            <person name="Vasconcelos V."/>
            <person name="Leao P.N."/>
        </authorList>
    </citation>
    <scope>NUCLEOTIDE SEQUENCE</scope>
    <source>
        <strain evidence="8">LEGE 11480</strain>
    </source>
</reference>
<comment type="subcellular location">
    <subcellularLocation>
        <location evidence="7">Cytoplasm</location>
    </subcellularLocation>
</comment>
<evidence type="ECO:0000313" key="8">
    <source>
        <dbReference type="EMBL" id="MBE9029440.1"/>
    </source>
</evidence>
<gene>
    <name evidence="7" type="primary">aroK</name>
    <name evidence="8" type="ORF">IQ266_06640</name>
</gene>
<dbReference type="PANTHER" id="PTHR21087">
    <property type="entry name" value="SHIKIMATE KINASE"/>
    <property type="match status" value="1"/>
</dbReference>
<keyword evidence="7" id="KW-0460">Magnesium</keyword>
<keyword evidence="7" id="KW-0963">Cytoplasm</keyword>
<dbReference type="GO" id="GO:0005524">
    <property type="term" value="F:ATP binding"/>
    <property type="evidence" value="ECO:0007669"/>
    <property type="project" value="UniProtKB-UniRule"/>
</dbReference>
<evidence type="ECO:0000256" key="6">
    <source>
        <dbReference type="ARBA" id="ARBA00023141"/>
    </source>
</evidence>
<keyword evidence="3 7" id="KW-0547">Nucleotide-binding</keyword>
<dbReference type="Gene3D" id="3.40.50.300">
    <property type="entry name" value="P-loop containing nucleotide triphosphate hydrolases"/>
    <property type="match status" value="1"/>
</dbReference>
<evidence type="ECO:0000256" key="4">
    <source>
        <dbReference type="ARBA" id="ARBA00022777"/>
    </source>
</evidence>
<organism evidence="8 9">
    <name type="scientific">Romeriopsis navalis LEGE 11480</name>
    <dbReference type="NCBI Taxonomy" id="2777977"/>
    <lineage>
        <taxon>Bacteria</taxon>
        <taxon>Bacillati</taxon>
        <taxon>Cyanobacteriota</taxon>
        <taxon>Cyanophyceae</taxon>
        <taxon>Leptolyngbyales</taxon>
        <taxon>Leptolyngbyaceae</taxon>
        <taxon>Romeriopsis</taxon>
        <taxon>Romeriopsis navalis</taxon>
    </lineage>
</organism>
<comment type="similarity">
    <text evidence="7">Belongs to the shikimate kinase family.</text>
</comment>
<dbReference type="EC" id="2.7.1.71" evidence="7"/>
<dbReference type="GO" id="GO:0004765">
    <property type="term" value="F:shikimate kinase activity"/>
    <property type="evidence" value="ECO:0007669"/>
    <property type="project" value="UniProtKB-UniRule"/>
</dbReference>
<comment type="function">
    <text evidence="7">Catalyzes the specific phosphorylation of the 3-hydroxyl group of shikimic acid using ATP as a cosubstrate.</text>
</comment>
<feature type="binding site" evidence="7">
    <location>
        <begin position="19"/>
        <end position="24"/>
    </location>
    <ligand>
        <name>ATP</name>
        <dbReference type="ChEBI" id="CHEBI:30616"/>
    </ligand>
</feature>
<evidence type="ECO:0000256" key="7">
    <source>
        <dbReference type="HAMAP-Rule" id="MF_00109"/>
    </source>
</evidence>
<dbReference type="InterPro" id="IPR027417">
    <property type="entry name" value="P-loop_NTPase"/>
</dbReference>
<dbReference type="PRINTS" id="PR01100">
    <property type="entry name" value="SHIKIMTKNASE"/>
</dbReference>
<keyword evidence="6 7" id="KW-0057">Aromatic amino acid biosynthesis</keyword>
<evidence type="ECO:0000256" key="3">
    <source>
        <dbReference type="ARBA" id="ARBA00022741"/>
    </source>
</evidence>
<dbReference type="AlphaFoldDB" id="A0A928VMX0"/>
<dbReference type="PANTHER" id="PTHR21087:SF16">
    <property type="entry name" value="SHIKIMATE KINASE 1, CHLOROPLASTIC"/>
    <property type="match status" value="1"/>
</dbReference>
<dbReference type="GO" id="GO:0005829">
    <property type="term" value="C:cytosol"/>
    <property type="evidence" value="ECO:0007669"/>
    <property type="project" value="TreeGrafter"/>
</dbReference>
<protein>
    <recommendedName>
        <fullName evidence="7">Shikimate kinase</fullName>
        <shortName evidence="7">SK</shortName>
        <ecNumber evidence="7">2.7.1.71</ecNumber>
    </recommendedName>
</protein>
<comment type="caution">
    <text evidence="7">Lacks conserved residue(s) required for the propagation of feature annotation.</text>
</comment>
<dbReference type="EMBL" id="JADEXQ010000016">
    <property type="protein sequence ID" value="MBE9029440.1"/>
    <property type="molecule type" value="Genomic_DNA"/>
</dbReference>
<dbReference type="InterPro" id="IPR000623">
    <property type="entry name" value="Shikimate_kinase/TSH1"/>
</dbReference>
<dbReference type="SUPFAM" id="SSF52540">
    <property type="entry name" value="P-loop containing nucleoside triphosphate hydrolases"/>
    <property type="match status" value="1"/>
</dbReference>
<dbReference type="InterPro" id="IPR031322">
    <property type="entry name" value="Shikimate/glucono_kinase"/>
</dbReference>